<dbReference type="EMBL" id="LGGP01000283">
    <property type="protein sequence ID" value="KUK79202.1"/>
    <property type="molecule type" value="Genomic_DNA"/>
</dbReference>
<sequence>MRIAVVLLTVFAVVFLATGCIFKTVTLTMLEPENGGEVQPLPGVHNYLTGTVVSIEATPGDNWDFDRWEVNGGFYSSEEATTLKMDSEKVVKVFFVRKPVTLTMLEPSGQGDVDPDPGMLSFEYGAVVDLSATPTKGWEFDRWQVNGAFYSSAESTTLTMDNDKTVKAFFNEEPAASVTLYMLEPIGQGEIQPLAGDHEYNAGTVVTLKATPSEGWLFDHWLVEGALYSSDQEAYLTMNTDRNVKAVFVRKTYTLTMLQTSGSGSVEPPVGSHVYEEGTEVMLVASPANGWEFDYWQIDGVVVTGNPEHKVTMDANKTARAFFVEEPPVVFTLTMMEPSGQGSVSPPVGNHTYIEGTLVSLTATPEEGWEFESWYVDGVNFSNIANVTIVMDRNKSVSASFVRKAEKVILEIYKSGRGTVSPPEGMYEYDKGSSVDLSATPASGYHFEEWLVDGTTYLVQNITITLEWDTVAIATFRCNCGGEGQE</sequence>
<dbReference type="PROSITE" id="PS51257">
    <property type="entry name" value="PROKAR_LIPOPROTEIN"/>
    <property type="match status" value="1"/>
</dbReference>
<feature type="domain" description="Bacterial repeat" evidence="1">
    <location>
        <begin position="30"/>
        <end position="97"/>
    </location>
</feature>
<protein>
    <recommendedName>
        <fullName evidence="1">Bacterial repeat domain-containing protein</fullName>
    </recommendedName>
</protein>
<evidence type="ECO:0000313" key="3">
    <source>
        <dbReference type="Proteomes" id="UP000054092"/>
    </source>
</evidence>
<dbReference type="Pfam" id="PF18998">
    <property type="entry name" value="Flg_new_2"/>
    <property type="match status" value="6"/>
</dbReference>
<feature type="domain" description="Bacterial repeat" evidence="1">
    <location>
        <begin position="106"/>
        <end position="172"/>
    </location>
</feature>
<accession>A0A101HLV1</accession>
<reference evidence="3" key="1">
    <citation type="journal article" date="2015" name="MBio">
        <title>Genome-Resolved Metagenomic Analysis Reveals Roles for Candidate Phyla and Other Microbial Community Members in Biogeochemical Transformations in Oil Reservoirs.</title>
        <authorList>
            <person name="Hu P."/>
            <person name="Tom L."/>
            <person name="Singh A."/>
            <person name="Thomas B.C."/>
            <person name="Baker B.J."/>
            <person name="Piceno Y.M."/>
            <person name="Andersen G.L."/>
            <person name="Banfield J.F."/>
        </authorList>
    </citation>
    <scope>NUCLEOTIDE SEQUENCE [LARGE SCALE GENOMIC DNA]</scope>
</reference>
<evidence type="ECO:0000313" key="2">
    <source>
        <dbReference type="EMBL" id="KUK79202.1"/>
    </source>
</evidence>
<gene>
    <name evidence="2" type="ORF">XD94_1453</name>
</gene>
<evidence type="ECO:0000259" key="1">
    <source>
        <dbReference type="Pfam" id="PF18998"/>
    </source>
</evidence>
<dbReference type="PATRIC" id="fig|1184387.3.peg.1928"/>
<comment type="caution">
    <text evidence="2">The sequence shown here is derived from an EMBL/GenBank/DDBJ whole genome shotgun (WGS) entry which is preliminary data.</text>
</comment>
<feature type="domain" description="Bacterial repeat" evidence="1">
    <location>
        <begin position="412"/>
        <end position="477"/>
    </location>
</feature>
<feature type="domain" description="Bacterial repeat" evidence="1">
    <location>
        <begin position="185"/>
        <end position="251"/>
    </location>
</feature>
<feature type="domain" description="Bacterial repeat" evidence="1">
    <location>
        <begin position="258"/>
        <end position="325"/>
    </location>
</feature>
<feature type="domain" description="Bacterial repeat" evidence="1">
    <location>
        <begin position="336"/>
        <end position="404"/>
    </location>
</feature>
<organism evidence="2 3">
    <name type="scientific">Mesotoga prima</name>
    <dbReference type="NCBI Taxonomy" id="1184387"/>
    <lineage>
        <taxon>Bacteria</taxon>
        <taxon>Thermotogati</taxon>
        <taxon>Thermotogota</taxon>
        <taxon>Thermotogae</taxon>
        <taxon>Kosmotogales</taxon>
        <taxon>Kosmotogaceae</taxon>
        <taxon>Mesotoga</taxon>
    </lineage>
</organism>
<dbReference type="AlphaFoldDB" id="A0A101HLV1"/>
<dbReference type="InterPro" id="IPR044060">
    <property type="entry name" value="Bacterial_rp_domain"/>
</dbReference>
<dbReference type="Proteomes" id="UP000054092">
    <property type="component" value="Unassembled WGS sequence"/>
</dbReference>
<proteinExistence type="predicted"/>
<name>A0A101HLV1_9BACT</name>